<feature type="compositionally biased region" description="Low complexity" evidence="9">
    <location>
        <begin position="66"/>
        <end position="78"/>
    </location>
</feature>
<dbReference type="RefSeq" id="WP_097186612.1">
    <property type="nucleotide sequence ID" value="NZ_OBQK01000001.1"/>
</dbReference>
<accession>A0A285VDF2</accession>
<evidence type="ECO:0000256" key="8">
    <source>
        <dbReference type="ARBA" id="ARBA00048679"/>
    </source>
</evidence>
<dbReference type="Pfam" id="PF16919">
    <property type="entry name" value="PknG_rubred"/>
    <property type="match status" value="1"/>
</dbReference>
<dbReference type="PANTHER" id="PTHR24363">
    <property type="entry name" value="SERINE/THREONINE PROTEIN KINASE"/>
    <property type="match status" value="1"/>
</dbReference>
<keyword evidence="12" id="KW-1185">Reference proteome</keyword>
<name>A0A285VDF2_9MICO</name>
<evidence type="ECO:0000256" key="6">
    <source>
        <dbReference type="ARBA" id="ARBA00022840"/>
    </source>
</evidence>
<dbReference type="InterPro" id="IPR000719">
    <property type="entry name" value="Prot_kinase_dom"/>
</dbReference>
<evidence type="ECO:0000256" key="4">
    <source>
        <dbReference type="ARBA" id="ARBA00022741"/>
    </source>
</evidence>
<evidence type="ECO:0000256" key="5">
    <source>
        <dbReference type="ARBA" id="ARBA00022777"/>
    </source>
</evidence>
<feature type="compositionally biased region" description="Low complexity" evidence="9">
    <location>
        <begin position="47"/>
        <end position="57"/>
    </location>
</feature>
<evidence type="ECO:0000256" key="3">
    <source>
        <dbReference type="ARBA" id="ARBA00022679"/>
    </source>
</evidence>
<dbReference type="Gene3D" id="1.10.510.10">
    <property type="entry name" value="Transferase(Phosphotransferase) domain 1"/>
    <property type="match status" value="1"/>
</dbReference>
<keyword evidence="6" id="KW-0067">ATP-binding</keyword>
<feature type="compositionally biased region" description="Basic residues" evidence="9">
    <location>
        <begin position="91"/>
        <end position="103"/>
    </location>
</feature>
<evidence type="ECO:0000256" key="2">
    <source>
        <dbReference type="ARBA" id="ARBA00022527"/>
    </source>
</evidence>
<keyword evidence="3" id="KW-0808">Transferase</keyword>
<dbReference type="PANTHER" id="PTHR24363:SF0">
    <property type="entry name" value="SERINE_THREONINE KINASE LIKE DOMAIN CONTAINING 1"/>
    <property type="match status" value="1"/>
</dbReference>
<comment type="catalytic activity">
    <reaction evidence="8">
        <text>L-seryl-[protein] + ATP = O-phospho-L-seryl-[protein] + ADP + H(+)</text>
        <dbReference type="Rhea" id="RHEA:17989"/>
        <dbReference type="Rhea" id="RHEA-COMP:9863"/>
        <dbReference type="Rhea" id="RHEA-COMP:11604"/>
        <dbReference type="ChEBI" id="CHEBI:15378"/>
        <dbReference type="ChEBI" id="CHEBI:29999"/>
        <dbReference type="ChEBI" id="CHEBI:30616"/>
        <dbReference type="ChEBI" id="CHEBI:83421"/>
        <dbReference type="ChEBI" id="CHEBI:456216"/>
        <dbReference type="EC" id="2.7.11.1"/>
    </reaction>
</comment>
<dbReference type="EC" id="2.7.11.1" evidence="1"/>
<dbReference type="Pfam" id="PF00069">
    <property type="entry name" value="Pkinase"/>
    <property type="match status" value="1"/>
</dbReference>
<dbReference type="GO" id="GO:0004674">
    <property type="term" value="F:protein serine/threonine kinase activity"/>
    <property type="evidence" value="ECO:0007669"/>
    <property type="project" value="UniProtKB-KW"/>
</dbReference>
<evidence type="ECO:0000313" key="11">
    <source>
        <dbReference type="EMBL" id="SOC52129.1"/>
    </source>
</evidence>
<dbReference type="InterPro" id="IPR011990">
    <property type="entry name" value="TPR-like_helical_dom_sf"/>
</dbReference>
<evidence type="ECO:0000256" key="7">
    <source>
        <dbReference type="ARBA" id="ARBA00047899"/>
    </source>
</evidence>
<dbReference type="Gene3D" id="1.25.40.10">
    <property type="entry name" value="Tetratricopeptide repeat domain"/>
    <property type="match status" value="1"/>
</dbReference>
<sequence length="762" mass="82487">MNRCVEPGCPGSYEDGWCNFCGSPEPSQAPVAATPFTPPPAADRDAAASAPDLAGTAGEDLSSSDPAAAAPHVATPAPGQSTRAVRAASERHRRAQAAQRRSRLGMGLTQVPPVPVGDPTAAVPDDPQVPEDRRVCPNCGAPVGRAAGDASGRQQGYCPQCRAPYSFTPKLAPGDLVAGQYEVVGALAHGGMGWIYLARDKNVSDRWVVLKGLLNTGDADALDAAVAEQQFLAQVKHPLIVEIYNVVTHEGDAYTVMEYVGGTSLKQMLKQRMATTGRYNAFPVDQALAFVLETLPAFSHLHDLGLLYCDFKPDNLIQEGDAVKLIDLGGVRRQDDLESPIYGTVGYQAPEVPEVGPSVASDIWTIGRTLCVLTFEFRGYQSEYVASLPPVSQVPPFLEHDAFYRLVARCCAPDPNDRFLTVEELRLQMIGVLRQVVAAGSASAATMSAHSTTFEAPVSTGETLAWWELPELTRDETDPMVDWVASLQSADPTALHDALLGADETTSEVLVARARTGIRTGQQPWFDEAVRGLVRLDPWDWRAAWLRGLWALSQAGEDATRAGAAGQSAAGHFAAVRDALPGEVAPRLALALSSEIGGYSKAAELDYERVWRTDAAYVAPAAFGLYRVRRSRDDDDGAIAALDSVPPSSRAHPRARWLRAELLRGRGTLADLRESVHAVARLTLDPRQRAHFNASIYEQALTQVAQHGEQPGWRLGEVPVTREALRRAVEKEYRYLADYTPDPLERAALIDRANTIRPWSWT</sequence>
<feature type="domain" description="Protein kinase" evidence="10">
    <location>
        <begin position="181"/>
        <end position="430"/>
    </location>
</feature>
<dbReference type="CDD" id="cd14014">
    <property type="entry name" value="STKc_PknB_like"/>
    <property type="match status" value="1"/>
</dbReference>
<reference evidence="12" key="1">
    <citation type="submission" date="2017-08" db="EMBL/GenBank/DDBJ databases">
        <authorList>
            <person name="Varghese N."/>
            <person name="Submissions S."/>
        </authorList>
    </citation>
    <scope>NUCLEOTIDE SEQUENCE [LARGE SCALE GENOMIC DNA]</scope>
    <source>
        <strain evidence="12">USBA17B2</strain>
    </source>
</reference>
<feature type="region of interest" description="Disordered" evidence="9">
    <location>
        <begin position="24"/>
        <end position="129"/>
    </location>
</feature>
<evidence type="ECO:0000259" key="10">
    <source>
        <dbReference type="PROSITE" id="PS50011"/>
    </source>
</evidence>
<dbReference type="FunFam" id="1.10.510.10:FF:000306">
    <property type="entry name" value="Serine/threonine protein kinase"/>
    <property type="match status" value="1"/>
</dbReference>
<dbReference type="EMBL" id="OBQK01000001">
    <property type="protein sequence ID" value="SOC52129.1"/>
    <property type="molecule type" value="Genomic_DNA"/>
</dbReference>
<protein>
    <recommendedName>
        <fullName evidence="1">non-specific serine/threonine protein kinase</fullName>
        <ecNumber evidence="1">2.7.11.1</ecNumber>
    </recommendedName>
</protein>
<dbReference type="Proteomes" id="UP000219688">
    <property type="component" value="Unassembled WGS sequence"/>
</dbReference>
<evidence type="ECO:0000256" key="1">
    <source>
        <dbReference type="ARBA" id="ARBA00012513"/>
    </source>
</evidence>
<evidence type="ECO:0000313" key="12">
    <source>
        <dbReference type="Proteomes" id="UP000219688"/>
    </source>
</evidence>
<dbReference type="Gene3D" id="3.30.200.20">
    <property type="entry name" value="Phosphorylase Kinase, domain 1"/>
    <property type="match status" value="1"/>
</dbReference>
<dbReference type="Pfam" id="PF16918">
    <property type="entry name" value="PknG_TPR"/>
    <property type="match status" value="1"/>
</dbReference>
<dbReference type="InterPro" id="IPR031636">
    <property type="entry name" value="PknG_TPR"/>
</dbReference>
<dbReference type="GO" id="GO:0005524">
    <property type="term" value="F:ATP binding"/>
    <property type="evidence" value="ECO:0007669"/>
    <property type="project" value="UniProtKB-KW"/>
</dbReference>
<dbReference type="PROSITE" id="PS50011">
    <property type="entry name" value="PROTEIN_KINASE_DOM"/>
    <property type="match status" value="1"/>
</dbReference>
<dbReference type="InterPro" id="IPR011009">
    <property type="entry name" value="Kinase-like_dom_sf"/>
</dbReference>
<dbReference type="SUPFAM" id="SSF56112">
    <property type="entry name" value="Protein kinase-like (PK-like)"/>
    <property type="match status" value="1"/>
</dbReference>
<dbReference type="InterPro" id="IPR031634">
    <property type="entry name" value="PknG_rubred"/>
</dbReference>
<keyword evidence="2" id="KW-0723">Serine/threonine-protein kinase</keyword>
<proteinExistence type="predicted"/>
<gene>
    <name evidence="11" type="ORF">SAMN05421879_101423</name>
</gene>
<dbReference type="AlphaFoldDB" id="A0A285VDF2"/>
<keyword evidence="4" id="KW-0547">Nucleotide-binding</keyword>
<evidence type="ECO:0000256" key="9">
    <source>
        <dbReference type="SAM" id="MobiDB-lite"/>
    </source>
</evidence>
<dbReference type="STRING" id="1122622.GCA_000421185_01844"/>
<organism evidence="11 12">
    <name type="scientific">Ornithinimicrobium cerasi</name>
    <dbReference type="NCBI Taxonomy" id="2248773"/>
    <lineage>
        <taxon>Bacteria</taxon>
        <taxon>Bacillati</taxon>
        <taxon>Actinomycetota</taxon>
        <taxon>Actinomycetes</taxon>
        <taxon>Micrococcales</taxon>
        <taxon>Ornithinimicrobiaceae</taxon>
        <taxon>Ornithinimicrobium</taxon>
    </lineage>
</organism>
<comment type="catalytic activity">
    <reaction evidence="7">
        <text>L-threonyl-[protein] + ATP = O-phospho-L-threonyl-[protein] + ADP + H(+)</text>
        <dbReference type="Rhea" id="RHEA:46608"/>
        <dbReference type="Rhea" id="RHEA-COMP:11060"/>
        <dbReference type="Rhea" id="RHEA-COMP:11605"/>
        <dbReference type="ChEBI" id="CHEBI:15378"/>
        <dbReference type="ChEBI" id="CHEBI:30013"/>
        <dbReference type="ChEBI" id="CHEBI:30616"/>
        <dbReference type="ChEBI" id="CHEBI:61977"/>
        <dbReference type="ChEBI" id="CHEBI:456216"/>
        <dbReference type="EC" id="2.7.11.1"/>
    </reaction>
</comment>
<keyword evidence="5 11" id="KW-0418">Kinase</keyword>